<proteinExistence type="predicted"/>
<evidence type="ECO:0000313" key="2">
    <source>
        <dbReference type="EMBL" id="SAY43098.1"/>
    </source>
</evidence>
<reference evidence="2" key="1">
    <citation type="submission" date="2016-05" db="EMBL/GenBank/DDBJ databases">
        <authorList>
            <person name="Cock P.J.A."/>
            <person name="Cock P.J.A."/>
        </authorList>
    </citation>
    <scope>NUCLEOTIDE SEQUENCE</scope>
    <source>
        <strain evidence="2">PWN146_assembly</strain>
    </source>
</reference>
<dbReference type="InterPro" id="IPR036390">
    <property type="entry name" value="WH_DNA-bd_sf"/>
</dbReference>
<dbReference type="PANTHER" id="PTHR39515">
    <property type="entry name" value="CONSERVED PROTEIN"/>
    <property type="match status" value="1"/>
</dbReference>
<evidence type="ECO:0000259" key="1">
    <source>
        <dbReference type="PROSITE" id="PS50995"/>
    </source>
</evidence>
<dbReference type="GO" id="GO:0003700">
    <property type="term" value="F:DNA-binding transcription factor activity"/>
    <property type="evidence" value="ECO:0007669"/>
    <property type="project" value="InterPro"/>
</dbReference>
<dbReference type="PANTHER" id="PTHR39515:SF2">
    <property type="entry name" value="HTH-TYPE TRANSCRIPTIONAL REGULATOR RV0880"/>
    <property type="match status" value="1"/>
</dbReference>
<dbReference type="Gene3D" id="1.10.287.100">
    <property type="match status" value="1"/>
</dbReference>
<name>A0A1C3HDJ9_SERMA</name>
<feature type="domain" description="HTH marR-type" evidence="1">
    <location>
        <begin position="12"/>
        <end position="142"/>
    </location>
</feature>
<sequence length="152" mass="17013">MMPMKKDHPEDVSLLRTQLMSLVRRLRRESRSDEKSWAQLMLLGAIDRHGGEATPSLLAESERMRSSNLAAALRELEADGLLVRTPDAEDKRRVRVRLTPAGLGLLQQSRRRREAWLLAAMESCLTEREQALLIEAGALMARLAAAPSTDAE</sequence>
<dbReference type="EMBL" id="LT575490">
    <property type="protein sequence ID" value="SAY43098.1"/>
    <property type="molecule type" value="Genomic_DNA"/>
</dbReference>
<dbReference type="SMART" id="SM00347">
    <property type="entry name" value="HTH_MARR"/>
    <property type="match status" value="1"/>
</dbReference>
<protein>
    <submittedName>
        <fullName evidence="2">MarR family protein</fullName>
    </submittedName>
</protein>
<accession>A0A1C3HDJ9</accession>
<dbReference type="Gene3D" id="1.10.10.10">
    <property type="entry name" value="Winged helix-like DNA-binding domain superfamily/Winged helix DNA-binding domain"/>
    <property type="match status" value="1"/>
</dbReference>
<dbReference type="AlphaFoldDB" id="A0A1C3HDJ9"/>
<dbReference type="InterPro" id="IPR052526">
    <property type="entry name" value="HTH-type_Bedaq_tolerance"/>
</dbReference>
<organism evidence="2">
    <name type="scientific">Serratia marcescens</name>
    <dbReference type="NCBI Taxonomy" id="615"/>
    <lineage>
        <taxon>Bacteria</taxon>
        <taxon>Pseudomonadati</taxon>
        <taxon>Pseudomonadota</taxon>
        <taxon>Gammaproteobacteria</taxon>
        <taxon>Enterobacterales</taxon>
        <taxon>Yersiniaceae</taxon>
        <taxon>Serratia</taxon>
    </lineage>
</organism>
<dbReference type="Pfam" id="PF12802">
    <property type="entry name" value="MarR_2"/>
    <property type="match status" value="1"/>
</dbReference>
<dbReference type="PROSITE" id="PS50995">
    <property type="entry name" value="HTH_MARR_2"/>
    <property type="match status" value="1"/>
</dbReference>
<dbReference type="InterPro" id="IPR036388">
    <property type="entry name" value="WH-like_DNA-bd_sf"/>
</dbReference>
<dbReference type="InterPro" id="IPR000835">
    <property type="entry name" value="HTH_MarR-typ"/>
</dbReference>
<dbReference type="SUPFAM" id="SSF46785">
    <property type="entry name" value="Winged helix' DNA-binding domain"/>
    <property type="match status" value="1"/>
</dbReference>
<gene>
    <name evidence="2" type="ORF">PWN146_01789</name>
</gene>